<dbReference type="RefSeq" id="XP_016605843.1">
    <property type="nucleotide sequence ID" value="XM_016754997.1"/>
</dbReference>
<dbReference type="SUPFAM" id="SSF52087">
    <property type="entry name" value="CRAL/TRIO domain"/>
    <property type="match status" value="1"/>
</dbReference>
<dbReference type="InterPro" id="IPR036273">
    <property type="entry name" value="CRAL/TRIO_N_dom_sf"/>
</dbReference>
<keyword evidence="6" id="KW-1185">Reference proteome</keyword>
<dbReference type="GO" id="GO:0008289">
    <property type="term" value="F:lipid binding"/>
    <property type="evidence" value="ECO:0007669"/>
    <property type="project" value="InterPro"/>
</dbReference>
<dbReference type="SMART" id="SM00516">
    <property type="entry name" value="SEC14"/>
    <property type="match status" value="1"/>
</dbReference>
<evidence type="ECO:0000256" key="2">
    <source>
        <dbReference type="ARBA" id="ARBA00022448"/>
    </source>
</evidence>
<dbReference type="CDD" id="cd00170">
    <property type="entry name" value="SEC14"/>
    <property type="match status" value="1"/>
</dbReference>
<dbReference type="SUPFAM" id="SSF46938">
    <property type="entry name" value="CRAL/TRIO N-terminal domain"/>
    <property type="match status" value="1"/>
</dbReference>
<dbReference type="Gene3D" id="2.60.120.680">
    <property type="entry name" value="GOLD domain"/>
    <property type="match status" value="1"/>
</dbReference>
<dbReference type="PANTHER" id="PTHR45932:SF17">
    <property type="entry name" value="CELLULAR RETINALDEHYDE-BINDING_TRIPLE FUNCTION DOMAIN-CONTAINING PROTEIN"/>
    <property type="match status" value="1"/>
</dbReference>
<dbReference type="InterPro" id="IPR011074">
    <property type="entry name" value="CRAL/TRIO_N_dom"/>
</dbReference>
<dbReference type="GeneID" id="27690076"/>
<dbReference type="PROSITE" id="PS50191">
    <property type="entry name" value="CRAL_TRIO"/>
    <property type="match status" value="1"/>
</dbReference>
<dbReference type="Proteomes" id="UP000053201">
    <property type="component" value="Unassembled WGS sequence"/>
</dbReference>
<sequence length="369" mass="41771">MAETGYHDNLTEEQKTGLESFCTAVAEEVGKLGFEEQDLKLWGVPVYGLTTADKLDLAQSRILLKFLRAREFKVVEATDMLVKTLKWRKEFNMSSLLTEEFPQALTDLGTIHGRDKKGAPVTYNFYGTISQDDVANHPERFLRWRIQLHERAIALLDFSSPTSAETVTQIHDYTGVGMSIDKRLKATSKQIINIFQEHYPEFLEKKFFLGVPLVMEFMFNVFGGLVSKRTRSKFVMVGKTKSRAALLECIDIDQILEQYGGFAPVKDTLEVTPITTVAIPARKSETIRISVTPSATLQYEFTTYAQDIGFSYGFENPGEEKDTAGPEERLETGKGTIEATGEVFVLRFNNEYSYVTAKQVVYRVRAQKI</sequence>
<evidence type="ECO:0000313" key="5">
    <source>
        <dbReference type="EMBL" id="KNC97803.1"/>
    </source>
</evidence>
<protein>
    <recommendedName>
        <fullName evidence="4">CRAL-TRIO domain-containing protein</fullName>
    </recommendedName>
</protein>
<dbReference type="VEuPathDB" id="FungiDB:SPPG_06798"/>
<evidence type="ECO:0000259" key="4">
    <source>
        <dbReference type="PROSITE" id="PS50191"/>
    </source>
</evidence>
<gene>
    <name evidence="5" type="ORF">SPPG_06798</name>
</gene>
<evidence type="ECO:0000256" key="1">
    <source>
        <dbReference type="ARBA" id="ARBA00004370"/>
    </source>
</evidence>
<dbReference type="Pfam" id="PF03765">
    <property type="entry name" value="CRAL_TRIO_N"/>
    <property type="match status" value="1"/>
</dbReference>
<dbReference type="InParanoid" id="A0A0L0HAQ7"/>
<keyword evidence="2" id="KW-0813">Transport</keyword>
<feature type="domain" description="CRAL-TRIO" evidence="4">
    <location>
        <begin position="93"/>
        <end position="267"/>
    </location>
</feature>
<dbReference type="OrthoDB" id="75724at2759"/>
<dbReference type="EMBL" id="KQ257462">
    <property type="protein sequence ID" value="KNC97803.1"/>
    <property type="molecule type" value="Genomic_DNA"/>
</dbReference>
<dbReference type="PANTHER" id="PTHR45932">
    <property type="entry name" value="PATELLIN-1"/>
    <property type="match status" value="1"/>
</dbReference>
<reference evidence="5 6" key="1">
    <citation type="submission" date="2009-08" db="EMBL/GenBank/DDBJ databases">
        <title>The Genome Sequence of Spizellomyces punctatus strain DAOM BR117.</title>
        <authorList>
            <consortium name="The Broad Institute Genome Sequencing Platform"/>
            <person name="Russ C."/>
            <person name="Cuomo C."/>
            <person name="Shea T."/>
            <person name="Young S.K."/>
            <person name="Zeng Q."/>
            <person name="Koehrsen M."/>
            <person name="Haas B."/>
            <person name="Borodovsky M."/>
            <person name="Guigo R."/>
            <person name="Alvarado L."/>
            <person name="Berlin A."/>
            <person name="Bochicchio J."/>
            <person name="Borenstein D."/>
            <person name="Chapman S."/>
            <person name="Chen Z."/>
            <person name="Engels R."/>
            <person name="Freedman E."/>
            <person name="Gellesch M."/>
            <person name="Goldberg J."/>
            <person name="Griggs A."/>
            <person name="Gujja S."/>
            <person name="Heiman D."/>
            <person name="Hepburn T."/>
            <person name="Howarth C."/>
            <person name="Jen D."/>
            <person name="Larson L."/>
            <person name="Lewis B."/>
            <person name="Mehta T."/>
            <person name="Park D."/>
            <person name="Pearson M."/>
            <person name="Roberts A."/>
            <person name="Saif S."/>
            <person name="Shenoy N."/>
            <person name="Sisk P."/>
            <person name="Stolte C."/>
            <person name="Sykes S."/>
            <person name="Thomson T."/>
            <person name="Walk T."/>
            <person name="White J."/>
            <person name="Yandava C."/>
            <person name="Burger G."/>
            <person name="Gray M.W."/>
            <person name="Holland P.W.H."/>
            <person name="King N."/>
            <person name="Lang F.B.F."/>
            <person name="Roger A.J."/>
            <person name="Ruiz-Trillo I."/>
            <person name="Lander E."/>
            <person name="Nusbaum C."/>
        </authorList>
    </citation>
    <scope>NUCLEOTIDE SEQUENCE [LARGE SCALE GENOMIC DNA]</scope>
    <source>
        <strain evidence="5 6">DAOM BR117</strain>
    </source>
</reference>
<dbReference type="InterPro" id="IPR044834">
    <property type="entry name" value="PATL"/>
</dbReference>
<dbReference type="SMART" id="SM01100">
    <property type="entry name" value="CRAL_TRIO_N"/>
    <property type="match status" value="1"/>
</dbReference>
<evidence type="ECO:0000313" key="6">
    <source>
        <dbReference type="Proteomes" id="UP000053201"/>
    </source>
</evidence>
<dbReference type="InterPro" id="IPR001251">
    <property type="entry name" value="CRAL-TRIO_dom"/>
</dbReference>
<dbReference type="GO" id="GO:0016020">
    <property type="term" value="C:membrane"/>
    <property type="evidence" value="ECO:0007669"/>
    <property type="project" value="UniProtKB-SubCell"/>
</dbReference>
<name>A0A0L0HAQ7_SPIPD</name>
<dbReference type="Pfam" id="PF00650">
    <property type="entry name" value="CRAL_TRIO"/>
    <property type="match status" value="1"/>
</dbReference>
<organism evidence="5 6">
    <name type="scientific">Spizellomyces punctatus (strain DAOM BR117)</name>
    <dbReference type="NCBI Taxonomy" id="645134"/>
    <lineage>
        <taxon>Eukaryota</taxon>
        <taxon>Fungi</taxon>
        <taxon>Fungi incertae sedis</taxon>
        <taxon>Chytridiomycota</taxon>
        <taxon>Chytridiomycota incertae sedis</taxon>
        <taxon>Chytridiomycetes</taxon>
        <taxon>Spizellomycetales</taxon>
        <taxon>Spizellomycetaceae</taxon>
        <taxon>Spizellomyces</taxon>
    </lineage>
</organism>
<dbReference type="AlphaFoldDB" id="A0A0L0HAQ7"/>
<evidence type="ECO:0000256" key="3">
    <source>
        <dbReference type="ARBA" id="ARBA00023136"/>
    </source>
</evidence>
<dbReference type="SUPFAM" id="SSF101576">
    <property type="entry name" value="Supernatant protein factor (SPF), C-terminal domain"/>
    <property type="match status" value="1"/>
</dbReference>
<dbReference type="Gene3D" id="3.40.525.10">
    <property type="entry name" value="CRAL-TRIO lipid binding domain"/>
    <property type="match status" value="1"/>
</dbReference>
<dbReference type="InterPro" id="IPR036865">
    <property type="entry name" value="CRAL-TRIO_dom_sf"/>
</dbReference>
<proteinExistence type="predicted"/>
<dbReference type="eggNOG" id="KOG1471">
    <property type="taxonomic scope" value="Eukaryota"/>
</dbReference>
<accession>A0A0L0HAQ7</accession>
<dbReference type="OMA" id="MVQIHDY"/>
<dbReference type="STRING" id="645134.A0A0L0HAQ7"/>
<comment type="subcellular location">
    <subcellularLocation>
        <location evidence="1">Membrane</location>
    </subcellularLocation>
</comment>
<keyword evidence="3" id="KW-0472">Membrane</keyword>
<dbReference type="InterPro" id="IPR036598">
    <property type="entry name" value="GOLD_dom_sf"/>
</dbReference>